<protein>
    <submittedName>
        <fullName evidence="7">Lrp/AsnC family transcriptional regulator</fullName>
    </submittedName>
</protein>
<keyword evidence="8" id="KW-1185">Reference proteome</keyword>
<evidence type="ECO:0000256" key="2">
    <source>
        <dbReference type="ARBA" id="ARBA00023125"/>
    </source>
</evidence>
<keyword evidence="1" id="KW-0805">Transcription regulation</keyword>
<evidence type="ECO:0000259" key="6">
    <source>
        <dbReference type="Pfam" id="PF13404"/>
    </source>
</evidence>
<feature type="region of interest" description="Disordered" evidence="4">
    <location>
        <begin position="318"/>
        <end position="340"/>
    </location>
</feature>
<evidence type="ECO:0000256" key="4">
    <source>
        <dbReference type="SAM" id="MobiDB-lite"/>
    </source>
</evidence>
<gene>
    <name evidence="7" type="ORF">ACFQKB_12910</name>
</gene>
<evidence type="ECO:0000313" key="8">
    <source>
        <dbReference type="Proteomes" id="UP001596380"/>
    </source>
</evidence>
<reference evidence="8" key="1">
    <citation type="journal article" date="2019" name="Int. J. Syst. Evol. Microbiol.">
        <title>The Global Catalogue of Microorganisms (GCM) 10K type strain sequencing project: providing services to taxonomists for standard genome sequencing and annotation.</title>
        <authorList>
            <consortium name="The Broad Institute Genomics Platform"/>
            <consortium name="The Broad Institute Genome Sequencing Center for Infectious Disease"/>
            <person name="Wu L."/>
            <person name="Ma J."/>
        </authorList>
    </citation>
    <scope>NUCLEOTIDE SEQUENCE [LARGE SCALE GENOMIC DNA]</scope>
    <source>
        <strain evidence="8">JCM 3369</strain>
    </source>
</reference>
<dbReference type="PANTHER" id="PTHR30154">
    <property type="entry name" value="LEUCINE-RESPONSIVE REGULATORY PROTEIN"/>
    <property type="match status" value="1"/>
</dbReference>
<dbReference type="InterPro" id="IPR011008">
    <property type="entry name" value="Dimeric_a/b-barrel"/>
</dbReference>
<dbReference type="Pfam" id="PF13404">
    <property type="entry name" value="HTH_AsnC-type"/>
    <property type="match status" value="1"/>
</dbReference>
<sequence>MKPVNFDDLDRKLVHALELDSRASFSRIGGVLGVSDRTVARRFNRLRAEAGLRVVGMRDGMRLGEDQWILRLRCAPAAAEPIADALAQRPDTAYIGLGSGGTEIICLTRPRTPADQDDLLLGRLPRTPSIVQIHAQQLLHRFYGGPAGWFNKRGALAPAEAAALRGPSAPNGPARIAPDDEALVAALEHDGRATYPELRKATGFSEFTVKRRLRELLGSGALYIDVDYDPGRFGYGVTALLWITAAPGELDRLGRTLATHREICFACATGGPSNLVAAATTPDIPSLYAYLSGRLGRLSGMERMETTTMLRMVKQLTHRGGPREAAGPVRIREAARTGPR</sequence>
<dbReference type="Gene3D" id="1.10.10.10">
    <property type="entry name" value="Winged helix-like DNA-binding domain superfamily/Winged helix DNA-binding domain"/>
    <property type="match status" value="2"/>
</dbReference>
<dbReference type="EMBL" id="JBHSXS010000006">
    <property type="protein sequence ID" value="MFC6880660.1"/>
    <property type="molecule type" value="Genomic_DNA"/>
</dbReference>
<keyword evidence="2" id="KW-0238">DNA-binding</keyword>
<dbReference type="SUPFAM" id="SSF46785">
    <property type="entry name" value="Winged helix' DNA-binding domain"/>
    <property type="match status" value="1"/>
</dbReference>
<dbReference type="PANTHER" id="PTHR30154:SF34">
    <property type="entry name" value="TRANSCRIPTIONAL REGULATOR AZLB"/>
    <property type="match status" value="1"/>
</dbReference>
<feature type="domain" description="HTH asnC-type" evidence="6">
    <location>
        <begin position="7"/>
        <end position="47"/>
    </location>
</feature>
<feature type="domain" description="Transcription regulator AsnC/Lrp ligand binding" evidence="5">
    <location>
        <begin position="242"/>
        <end position="311"/>
    </location>
</feature>
<evidence type="ECO:0000256" key="1">
    <source>
        <dbReference type="ARBA" id="ARBA00023015"/>
    </source>
</evidence>
<dbReference type="InterPro" id="IPR000485">
    <property type="entry name" value="AsnC-type_HTH_dom"/>
</dbReference>
<dbReference type="InterPro" id="IPR019888">
    <property type="entry name" value="Tscrpt_reg_AsnC-like"/>
</dbReference>
<dbReference type="Pfam" id="PF01037">
    <property type="entry name" value="AsnC_trans_reg"/>
    <property type="match status" value="1"/>
</dbReference>
<dbReference type="RefSeq" id="WP_160826179.1">
    <property type="nucleotide sequence ID" value="NZ_JBHSXE010000001.1"/>
</dbReference>
<dbReference type="SUPFAM" id="SSF54909">
    <property type="entry name" value="Dimeric alpha+beta barrel"/>
    <property type="match status" value="1"/>
</dbReference>
<keyword evidence="3" id="KW-0804">Transcription</keyword>
<name>A0ABW2CHG2_9ACTN</name>
<dbReference type="Proteomes" id="UP001596380">
    <property type="component" value="Unassembled WGS sequence"/>
</dbReference>
<accession>A0ABW2CHG2</accession>
<proteinExistence type="predicted"/>
<organism evidence="7 8">
    <name type="scientific">Actinomadura yumaensis</name>
    <dbReference type="NCBI Taxonomy" id="111807"/>
    <lineage>
        <taxon>Bacteria</taxon>
        <taxon>Bacillati</taxon>
        <taxon>Actinomycetota</taxon>
        <taxon>Actinomycetes</taxon>
        <taxon>Streptosporangiales</taxon>
        <taxon>Thermomonosporaceae</taxon>
        <taxon>Actinomadura</taxon>
    </lineage>
</organism>
<dbReference type="InterPro" id="IPR036388">
    <property type="entry name" value="WH-like_DNA-bd_sf"/>
</dbReference>
<evidence type="ECO:0000313" key="7">
    <source>
        <dbReference type="EMBL" id="MFC6880660.1"/>
    </source>
</evidence>
<evidence type="ECO:0000259" key="5">
    <source>
        <dbReference type="Pfam" id="PF01037"/>
    </source>
</evidence>
<comment type="caution">
    <text evidence="7">The sequence shown here is derived from an EMBL/GenBank/DDBJ whole genome shotgun (WGS) entry which is preliminary data.</text>
</comment>
<dbReference type="SMART" id="SM00344">
    <property type="entry name" value="HTH_ASNC"/>
    <property type="match status" value="1"/>
</dbReference>
<evidence type="ECO:0000256" key="3">
    <source>
        <dbReference type="ARBA" id="ARBA00023163"/>
    </source>
</evidence>
<dbReference type="Gene3D" id="3.30.70.920">
    <property type="match status" value="1"/>
</dbReference>
<feature type="compositionally biased region" description="Basic and acidic residues" evidence="4">
    <location>
        <begin position="330"/>
        <end position="340"/>
    </location>
</feature>
<dbReference type="InterPro" id="IPR036390">
    <property type="entry name" value="WH_DNA-bd_sf"/>
</dbReference>
<dbReference type="InterPro" id="IPR019887">
    <property type="entry name" value="Tscrpt_reg_AsnC/Lrp_C"/>
</dbReference>